<dbReference type="Gene3D" id="3.30.420.40">
    <property type="match status" value="1"/>
</dbReference>
<dbReference type="InterPro" id="IPR043129">
    <property type="entry name" value="ATPase_NBD"/>
</dbReference>
<reference evidence="2" key="1">
    <citation type="submission" date="2018-05" db="EMBL/GenBank/DDBJ databases">
        <authorList>
            <person name="Lanie J.A."/>
            <person name="Ng W.-L."/>
            <person name="Kazmierczak K.M."/>
            <person name="Andrzejewski T.M."/>
            <person name="Davidsen T.M."/>
            <person name="Wayne K.J."/>
            <person name="Tettelin H."/>
            <person name="Glass J.I."/>
            <person name="Rusch D."/>
            <person name="Podicherti R."/>
            <person name="Tsui H.-C.T."/>
            <person name="Winkler M.E."/>
        </authorList>
    </citation>
    <scope>NUCLEOTIDE SEQUENCE</scope>
</reference>
<gene>
    <name evidence="2" type="ORF">METZ01_LOCUS100981</name>
</gene>
<dbReference type="PANTHER" id="PTHR34847:SF1">
    <property type="entry name" value="NODULATION PROTEIN U"/>
    <property type="match status" value="1"/>
</dbReference>
<sequence length="423" mass="47658">VNILGIAGAIGWDGNWSMINDVDYWVHGSGATLFIDGELKNALSEERLTRIKYDGRYPENAIEKILTDNDLTNEDVDVVAYVSGAVLLCYALKLRGYLTTRLKQLFPNARIITVDHHVAHAAASFLTSEFEEANVFTFDGAGDFHPDQQWDAPKLNNTSFYNASRIKDKTLTNVHNTYINEAGTNSFGGVYSEYSIMIYEMKVNGVIPSEEDVDQVTENYTQIMKKVLNIHSFSDFVDITNYKSNIEDDIYDNPKLRETYPGKIMGLSAYGNHENIDAPDIYELTFDEDDFPIIEVIKDTKIHIIQNSKDYLPEDLADWLQYNFEKYLLLLLKNIPKEFKKEKLCLGGGCALNILANSKIISEGIYEDVHVNTAPNDDGLSFGAAAWAASQMEEDLVLPLNQGCLGGSYSDEYIKTCLENYKE</sequence>
<dbReference type="Pfam" id="PF02543">
    <property type="entry name" value="Carbam_trans_N"/>
    <property type="match status" value="1"/>
</dbReference>
<proteinExistence type="predicted"/>
<dbReference type="EMBL" id="UINC01010854">
    <property type="protein sequence ID" value="SVA48127.1"/>
    <property type="molecule type" value="Genomic_DNA"/>
</dbReference>
<dbReference type="SUPFAM" id="SSF53067">
    <property type="entry name" value="Actin-like ATPase domain"/>
    <property type="match status" value="1"/>
</dbReference>
<feature type="non-terminal residue" evidence="2">
    <location>
        <position position="1"/>
    </location>
</feature>
<dbReference type="GO" id="GO:0003824">
    <property type="term" value="F:catalytic activity"/>
    <property type="evidence" value="ECO:0007669"/>
    <property type="project" value="InterPro"/>
</dbReference>
<name>A0A381W849_9ZZZZ</name>
<dbReference type="CDD" id="cd24033">
    <property type="entry name" value="ASKHA_NBD_NodU_CmcH-like_N"/>
    <property type="match status" value="1"/>
</dbReference>
<dbReference type="AlphaFoldDB" id="A0A381W849"/>
<accession>A0A381W849</accession>
<dbReference type="InterPro" id="IPR003696">
    <property type="entry name" value="Carbtransf_dom"/>
</dbReference>
<dbReference type="PANTHER" id="PTHR34847">
    <property type="entry name" value="NODULATION PROTEIN U"/>
    <property type="match status" value="1"/>
</dbReference>
<evidence type="ECO:0000313" key="2">
    <source>
        <dbReference type="EMBL" id="SVA48127.1"/>
    </source>
</evidence>
<dbReference type="InterPro" id="IPR051338">
    <property type="entry name" value="NodU/CmcH_Carbamoyltrnsfr"/>
</dbReference>
<protein>
    <recommendedName>
        <fullName evidence="1">Carbamoyltransferase domain-containing protein</fullName>
    </recommendedName>
</protein>
<evidence type="ECO:0000259" key="1">
    <source>
        <dbReference type="Pfam" id="PF02543"/>
    </source>
</evidence>
<organism evidence="2">
    <name type="scientific">marine metagenome</name>
    <dbReference type="NCBI Taxonomy" id="408172"/>
    <lineage>
        <taxon>unclassified sequences</taxon>
        <taxon>metagenomes</taxon>
        <taxon>ecological metagenomes</taxon>
    </lineage>
</organism>
<feature type="domain" description="Carbamoyltransferase" evidence="1">
    <location>
        <begin position="100"/>
        <end position="385"/>
    </location>
</feature>